<dbReference type="Proteomes" id="UP000294225">
    <property type="component" value="Unassembled WGS sequence"/>
</dbReference>
<reference evidence="3 4" key="1">
    <citation type="submission" date="2019-02" db="EMBL/GenBank/DDBJ databases">
        <title>Kribbella capetownensis sp. nov. and Kribbella speibonae sp. nov., isolated from soil.</title>
        <authorList>
            <person name="Curtis S.M."/>
            <person name="Norton I."/>
            <person name="Everest G.J."/>
            <person name="Meyers P.R."/>
        </authorList>
    </citation>
    <scope>NUCLEOTIDE SEQUENCE [LARGE SCALE GENOMIC DNA]</scope>
    <source>
        <strain evidence="3 4">YM55</strain>
    </source>
</reference>
<evidence type="ECO:0000313" key="4">
    <source>
        <dbReference type="Proteomes" id="UP000294225"/>
    </source>
</evidence>
<protein>
    <recommendedName>
        <fullName evidence="5">WD40 repeat protein</fullName>
    </recommendedName>
</protein>
<dbReference type="PROSITE" id="PS51257">
    <property type="entry name" value="PROKAR_LIPOPROTEIN"/>
    <property type="match status" value="1"/>
</dbReference>
<dbReference type="SUPFAM" id="SSF82171">
    <property type="entry name" value="DPP6 N-terminal domain-like"/>
    <property type="match status" value="1"/>
</dbReference>
<sequence length="332" mass="35278">MRKIVVAILVLMLAACGQDASAVADGQEWIALQGVAPGLTIARPGGNGLHIVLDDLPGEQLHPDWSPDGSQLAFVQAADPKNWAVWVSGPDGSNAHPLLTEYPAALNGLIWDSPAWSRDGSRIAMVGYAGNPDVELPTRAVLAVVEVGTQKLTIAGDYSFDGPYAGLSFPRWSPDGRQLAVSLGRFGDQDAVTGGAIAIITGTGETWSKPKVITSYDDFADRLDWHPTEPLIVFTTYDIGGYQSTDEASNLYTIRPDGSGRTAVTTFAPGAERATQPTWTADGRLLFTHVAGPDDTTRSVALINADGTGLRTVLDAEAVGPDNRPHPRMRPR</sequence>
<dbReference type="RefSeq" id="WP_131496102.1">
    <property type="nucleotide sequence ID" value="NZ_SJKC01000001.1"/>
</dbReference>
<accession>A0A4R0J888</accession>
<dbReference type="InterPro" id="IPR011659">
    <property type="entry name" value="WD40"/>
</dbReference>
<feature type="chain" id="PRO_5020943302" description="WD40 repeat protein" evidence="2">
    <location>
        <begin position="23"/>
        <end position="332"/>
    </location>
</feature>
<name>A0A4R0J888_9ACTN</name>
<evidence type="ECO:0000256" key="2">
    <source>
        <dbReference type="SAM" id="SignalP"/>
    </source>
</evidence>
<comment type="similarity">
    <text evidence="1">Belongs to the TolB family.</text>
</comment>
<keyword evidence="2" id="KW-0732">Signal</keyword>
<feature type="signal peptide" evidence="2">
    <location>
        <begin position="1"/>
        <end position="22"/>
    </location>
</feature>
<proteinExistence type="inferred from homology"/>
<organism evidence="3 4">
    <name type="scientific">Kribbella speibonae</name>
    <dbReference type="NCBI Taxonomy" id="1572660"/>
    <lineage>
        <taxon>Bacteria</taxon>
        <taxon>Bacillati</taxon>
        <taxon>Actinomycetota</taxon>
        <taxon>Actinomycetes</taxon>
        <taxon>Propionibacteriales</taxon>
        <taxon>Kribbellaceae</taxon>
        <taxon>Kribbella</taxon>
    </lineage>
</organism>
<evidence type="ECO:0000256" key="1">
    <source>
        <dbReference type="ARBA" id="ARBA00009820"/>
    </source>
</evidence>
<dbReference type="InterPro" id="IPR011042">
    <property type="entry name" value="6-blade_b-propeller_TolB-like"/>
</dbReference>
<dbReference type="AlphaFoldDB" id="A0A4R0J888"/>
<dbReference type="PANTHER" id="PTHR36842:SF1">
    <property type="entry name" value="PROTEIN TOLB"/>
    <property type="match status" value="1"/>
</dbReference>
<dbReference type="Pfam" id="PF07676">
    <property type="entry name" value="PD40"/>
    <property type="match status" value="2"/>
</dbReference>
<gene>
    <name evidence="3" type="ORF">E0H92_10680</name>
</gene>
<comment type="caution">
    <text evidence="3">The sequence shown here is derived from an EMBL/GenBank/DDBJ whole genome shotgun (WGS) entry which is preliminary data.</text>
</comment>
<dbReference type="PANTHER" id="PTHR36842">
    <property type="entry name" value="PROTEIN TOLB HOMOLOG"/>
    <property type="match status" value="1"/>
</dbReference>
<evidence type="ECO:0008006" key="5">
    <source>
        <dbReference type="Google" id="ProtNLM"/>
    </source>
</evidence>
<dbReference type="EMBL" id="SJKC01000001">
    <property type="protein sequence ID" value="TCC42067.1"/>
    <property type="molecule type" value="Genomic_DNA"/>
</dbReference>
<dbReference type="Gene3D" id="2.120.10.30">
    <property type="entry name" value="TolB, C-terminal domain"/>
    <property type="match status" value="2"/>
</dbReference>
<evidence type="ECO:0000313" key="3">
    <source>
        <dbReference type="EMBL" id="TCC42067.1"/>
    </source>
</evidence>